<keyword evidence="2" id="KW-0689">Ribosomal protein</keyword>
<dbReference type="Gene3D" id="6.10.250.290">
    <property type="match status" value="1"/>
</dbReference>
<dbReference type="InterPro" id="IPR001790">
    <property type="entry name" value="Ribosomal_uL10"/>
</dbReference>
<keyword evidence="3" id="KW-0687">Ribonucleoprotein</keyword>
<evidence type="ECO:0000256" key="2">
    <source>
        <dbReference type="ARBA" id="ARBA00022980"/>
    </source>
</evidence>
<organism evidence="4">
    <name type="scientific">marine metagenome</name>
    <dbReference type="NCBI Taxonomy" id="408172"/>
    <lineage>
        <taxon>unclassified sequences</taxon>
        <taxon>metagenomes</taxon>
        <taxon>ecological metagenomes</taxon>
    </lineage>
</organism>
<reference evidence="4" key="1">
    <citation type="submission" date="2018-05" db="EMBL/GenBank/DDBJ databases">
        <authorList>
            <person name="Lanie J.A."/>
            <person name="Ng W.-L."/>
            <person name="Kazmierczak K.M."/>
            <person name="Andrzejewski T.M."/>
            <person name="Davidsen T.M."/>
            <person name="Wayne K.J."/>
            <person name="Tettelin H."/>
            <person name="Glass J.I."/>
            <person name="Rusch D."/>
            <person name="Podicherti R."/>
            <person name="Tsui H.-C.T."/>
            <person name="Winkler M.E."/>
        </authorList>
    </citation>
    <scope>NUCLEOTIDE SEQUENCE</scope>
</reference>
<dbReference type="NCBIfam" id="NF000955">
    <property type="entry name" value="PRK00099.1-1"/>
    <property type="match status" value="1"/>
</dbReference>
<dbReference type="GO" id="GO:0015934">
    <property type="term" value="C:large ribosomal subunit"/>
    <property type="evidence" value="ECO:0007669"/>
    <property type="project" value="InterPro"/>
</dbReference>
<dbReference type="AlphaFoldDB" id="A0A382CC22"/>
<dbReference type="InterPro" id="IPR002363">
    <property type="entry name" value="Ribosomal_uL10_CS_bac"/>
</dbReference>
<protein>
    <recommendedName>
        <fullName evidence="5">50S ribosomal protein L10</fullName>
    </recommendedName>
</protein>
<dbReference type="InterPro" id="IPR022973">
    <property type="entry name" value="Ribosomal_uL10_bac"/>
</dbReference>
<dbReference type="InterPro" id="IPR043141">
    <property type="entry name" value="Ribosomal_uL10-like_sf"/>
</dbReference>
<proteinExistence type="inferred from homology"/>
<dbReference type="Gene3D" id="3.30.70.1730">
    <property type="match status" value="1"/>
</dbReference>
<dbReference type="CDD" id="cd05797">
    <property type="entry name" value="Ribosomal_L10"/>
    <property type="match status" value="1"/>
</dbReference>
<name>A0A382CC22_9ZZZZ</name>
<dbReference type="Pfam" id="PF00466">
    <property type="entry name" value="Ribosomal_L10"/>
    <property type="match status" value="1"/>
</dbReference>
<feature type="non-terminal residue" evidence="4">
    <location>
        <position position="1"/>
    </location>
</feature>
<comment type="similarity">
    <text evidence="1">Belongs to the universal ribosomal protein uL10 family.</text>
</comment>
<dbReference type="InterPro" id="IPR047865">
    <property type="entry name" value="Ribosomal_uL10_bac_type"/>
</dbReference>
<dbReference type="PANTHER" id="PTHR11560">
    <property type="entry name" value="39S RIBOSOMAL PROTEIN L10, MITOCHONDRIAL"/>
    <property type="match status" value="1"/>
</dbReference>
<dbReference type="PROSITE" id="PS01109">
    <property type="entry name" value="RIBOSOMAL_L10"/>
    <property type="match status" value="1"/>
</dbReference>
<accession>A0A382CC22</accession>
<sequence>VGLTLDAKKAIVEEVNSIATEAPSAIAAEYIGLTVTEMTELRNAAREAGVYLKVVRNTLARRALENTQFECMRDNLVGPLLLVFSNDEPGSAAKVVRNFAKDNKKLAVKLISLDGNLLEPSEISKLANLPSLDKARATLLGLFNSPLTKFVRTLSEPTAKFARALGAQRDKQ</sequence>
<evidence type="ECO:0000256" key="3">
    <source>
        <dbReference type="ARBA" id="ARBA00023274"/>
    </source>
</evidence>
<dbReference type="GO" id="GO:0003735">
    <property type="term" value="F:structural constituent of ribosome"/>
    <property type="evidence" value="ECO:0007669"/>
    <property type="project" value="InterPro"/>
</dbReference>
<dbReference type="EMBL" id="UINC01033706">
    <property type="protein sequence ID" value="SVB23399.1"/>
    <property type="molecule type" value="Genomic_DNA"/>
</dbReference>
<evidence type="ECO:0000313" key="4">
    <source>
        <dbReference type="EMBL" id="SVB23399.1"/>
    </source>
</evidence>
<dbReference type="SUPFAM" id="SSF160369">
    <property type="entry name" value="Ribosomal protein L10-like"/>
    <property type="match status" value="1"/>
</dbReference>
<dbReference type="GO" id="GO:0006412">
    <property type="term" value="P:translation"/>
    <property type="evidence" value="ECO:0007669"/>
    <property type="project" value="InterPro"/>
</dbReference>
<gene>
    <name evidence="4" type="ORF">METZ01_LOCUS176253</name>
</gene>
<evidence type="ECO:0000256" key="1">
    <source>
        <dbReference type="ARBA" id="ARBA00008889"/>
    </source>
</evidence>
<evidence type="ECO:0008006" key="5">
    <source>
        <dbReference type="Google" id="ProtNLM"/>
    </source>
</evidence>
<dbReference type="HAMAP" id="MF_00362">
    <property type="entry name" value="Ribosomal_uL10"/>
    <property type="match status" value="1"/>
</dbReference>